<keyword evidence="2" id="KW-1185">Reference proteome</keyword>
<organism evidence="1 2">
    <name type="scientific">Gigaspora margarita</name>
    <dbReference type="NCBI Taxonomy" id="4874"/>
    <lineage>
        <taxon>Eukaryota</taxon>
        <taxon>Fungi</taxon>
        <taxon>Fungi incertae sedis</taxon>
        <taxon>Mucoromycota</taxon>
        <taxon>Glomeromycotina</taxon>
        <taxon>Glomeromycetes</taxon>
        <taxon>Diversisporales</taxon>
        <taxon>Gigasporaceae</taxon>
        <taxon>Gigaspora</taxon>
    </lineage>
</organism>
<gene>
    <name evidence="1" type="ORF">GMARGA_LOCUS9954</name>
</gene>
<proteinExistence type="predicted"/>
<evidence type="ECO:0000313" key="2">
    <source>
        <dbReference type="Proteomes" id="UP000789901"/>
    </source>
</evidence>
<sequence length="44" mass="4971">KFMENLVPKLWTGFFLSAPRAVSYAKSSIDEVQIQVNSKCPVIQ</sequence>
<dbReference type="EMBL" id="CAJVQB010005459">
    <property type="protein sequence ID" value="CAG8662388.1"/>
    <property type="molecule type" value="Genomic_DNA"/>
</dbReference>
<evidence type="ECO:0000313" key="1">
    <source>
        <dbReference type="EMBL" id="CAG8662388.1"/>
    </source>
</evidence>
<protein>
    <submittedName>
        <fullName evidence="1">24715_t:CDS:1</fullName>
    </submittedName>
</protein>
<accession>A0ABN7URX0</accession>
<dbReference type="Proteomes" id="UP000789901">
    <property type="component" value="Unassembled WGS sequence"/>
</dbReference>
<comment type="caution">
    <text evidence="1">The sequence shown here is derived from an EMBL/GenBank/DDBJ whole genome shotgun (WGS) entry which is preliminary data.</text>
</comment>
<reference evidence="1 2" key="1">
    <citation type="submission" date="2021-06" db="EMBL/GenBank/DDBJ databases">
        <authorList>
            <person name="Kallberg Y."/>
            <person name="Tangrot J."/>
            <person name="Rosling A."/>
        </authorList>
    </citation>
    <scope>NUCLEOTIDE SEQUENCE [LARGE SCALE GENOMIC DNA]</scope>
    <source>
        <strain evidence="1 2">120-4 pot B 10/14</strain>
    </source>
</reference>
<feature type="non-terminal residue" evidence="1">
    <location>
        <position position="1"/>
    </location>
</feature>
<name>A0ABN7URX0_GIGMA</name>